<dbReference type="OrthoDB" id="6350391at2759"/>
<feature type="domain" description="Fibrinogen C-terminal" evidence="3">
    <location>
        <begin position="196"/>
        <end position="417"/>
    </location>
</feature>
<keyword evidence="5" id="KW-1185">Reference proteome</keyword>
<dbReference type="Gene3D" id="3.90.215.10">
    <property type="entry name" value="Gamma Fibrinogen, chain A, domain 1"/>
    <property type="match status" value="1"/>
</dbReference>
<dbReference type="FunFam" id="3.90.215.10:FF:000001">
    <property type="entry name" value="Tenascin isoform 1"/>
    <property type="match status" value="1"/>
</dbReference>
<protein>
    <recommendedName>
        <fullName evidence="3">Fibrinogen C-terminal domain-containing protein</fullName>
    </recommendedName>
</protein>
<dbReference type="EMBL" id="OU896708">
    <property type="protein sequence ID" value="CAH1155540.1"/>
    <property type="molecule type" value="Genomic_DNA"/>
</dbReference>
<dbReference type="InterPro" id="IPR002181">
    <property type="entry name" value="Fibrinogen_a/b/g_C_dom"/>
</dbReference>
<evidence type="ECO:0000313" key="5">
    <source>
        <dbReference type="Proteomes" id="UP001153737"/>
    </source>
</evidence>
<dbReference type="InterPro" id="IPR036056">
    <property type="entry name" value="Fibrinogen-like_C"/>
</dbReference>
<organism evidence="4 5">
    <name type="scientific">Phaedon cochleariae</name>
    <name type="common">Mustard beetle</name>
    <dbReference type="NCBI Taxonomy" id="80249"/>
    <lineage>
        <taxon>Eukaryota</taxon>
        <taxon>Metazoa</taxon>
        <taxon>Ecdysozoa</taxon>
        <taxon>Arthropoda</taxon>
        <taxon>Hexapoda</taxon>
        <taxon>Insecta</taxon>
        <taxon>Pterygota</taxon>
        <taxon>Neoptera</taxon>
        <taxon>Endopterygota</taxon>
        <taxon>Coleoptera</taxon>
        <taxon>Polyphaga</taxon>
        <taxon>Cucujiformia</taxon>
        <taxon>Chrysomeloidea</taxon>
        <taxon>Chrysomelidae</taxon>
        <taxon>Chrysomelinae</taxon>
        <taxon>Chrysomelini</taxon>
        <taxon>Phaedon</taxon>
    </lineage>
</organism>
<dbReference type="InterPro" id="IPR050373">
    <property type="entry name" value="Fibrinogen_C-term_domain"/>
</dbReference>
<keyword evidence="1" id="KW-1015">Disulfide bond</keyword>
<proteinExistence type="predicted"/>
<dbReference type="SUPFAM" id="SSF56496">
    <property type="entry name" value="Fibrinogen C-terminal domain-like"/>
    <property type="match status" value="1"/>
</dbReference>
<comment type="function">
    <text evidence="2">Lectin involved in innate immunity. Agglutinates all types of human erythrocytes, Gram-positive and Gram-negative bacteria. Has a stronger agglutinating activity towards Gram-negative bacteria than towards Gram-positive bacteria. Specifically recognizes acetyl group-containing substances on agglutinated cells. The hemagglutinating activity was inhibited by EDTA, acetyl group-containing mono- and disaccharides, N-acetyl derivatives of amino acids, other acetyl group-containing substances, propionamide and benzamide. Enhances the antimicrobial activity of big defensin against Gram-positive bacteria but not against Gram-negative bacteria.</text>
</comment>
<dbReference type="GO" id="GO:0030246">
    <property type="term" value="F:carbohydrate binding"/>
    <property type="evidence" value="ECO:0007669"/>
    <property type="project" value="UniProtKB-ARBA"/>
</dbReference>
<dbReference type="Proteomes" id="UP001153737">
    <property type="component" value="Chromosome 2"/>
</dbReference>
<dbReference type="Pfam" id="PF00147">
    <property type="entry name" value="Fibrinogen_C"/>
    <property type="match status" value="1"/>
</dbReference>
<dbReference type="AlphaFoldDB" id="A0A9P0DHN3"/>
<reference evidence="4" key="2">
    <citation type="submission" date="2022-10" db="EMBL/GenBank/DDBJ databases">
        <authorList>
            <consortium name="ENA_rothamsted_submissions"/>
            <consortium name="culmorum"/>
            <person name="King R."/>
        </authorList>
    </citation>
    <scope>NUCLEOTIDE SEQUENCE</scope>
</reference>
<dbReference type="PANTHER" id="PTHR19143:SF458">
    <property type="entry name" value="FIBRINOGEN C-TERMINAL DOMAIN-CONTAINING PROTEIN-RELATED"/>
    <property type="match status" value="1"/>
</dbReference>
<dbReference type="PROSITE" id="PS00514">
    <property type="entry name" value="FIBRINOGEN_C_1"/>
    <property type="match status" value="1"/>
</dbReference>
<reference evidence="4" key="1">
    <citation type="submission" date="2022-01" db="EMBL/GenBank/DDBJ databases">
        <authorList>
            <person name="King R."/>
        </authorList>
    </citation>
    <scope>NUCLEOTIDE SEQUENCE</scope>
</reference>
<accession>A0A9P0DHN3</accession>
<dbReference type="PROSITE" id="PS51406">
    <property type="entry name" value="FIBRINOGEN_C_2"/>
    <property type="match status" value="1"/>
</dbReference>
<dbReference type="GO" id="GO:0005615">
    <property type="term" value="C:extracellular space"/>
    <property type="evidence" value="ECO:0007669"/>
    <property type="project" value="TreeGrafter"/>
</dbReference>
<dbReference type="InterPro" id="IPR020837">
    <property type="entry name" value="Fibrinogen_CS"/>
</dbReference>
<dbReference type="CDD" id="cd00087">
    <property type="entry name" value="FReD"/>
    <property type="match status" value="1"/>
</dbReference>
<dbReference type="SMART" id="SM00186">
    <property type="entry name" value="FBG"/>
    <property type="match status" value="1"/>
</dbReference>
<evidence type="ECO:0000313" key="4">
    <source>
        <dbReference type="EMBL" id="CAH1155540.1"/>
    </source>
</evidence>
<dbReference type="PANTHER" id="PTHR19143">
    <property type="entry name" value="FIBRINOGEN/TENASCIN/ANGIOPOEITIN"/>
    <property type="match status" value="1"/>
</dbReference>
<dbReference type="InterPro" id="IPR014716">
    <property type="entry name" value="Fibrinogen_a/b/g_C_1"/>
</dbReference>
<dbReference type="NCBIfam" id="NF040941">
    <property type="entry name" value="GGGWT_bact"/>
    <property type="match status" value="1"/>
</dbReference>
<name>A0A9P0DHN3_PHACE</name>
<gene>
    <name evidence="4" type="ORF">PHAECO_LOCUS6507</name>
</gene>
<evidence type="ECO:0000259" key="3">
    <source>
        <dbReference type="PROSITE" id="PS51406"/>
    </source>
</evidence>
<evidence type="ECO:0000256" key="2">
    <source>
        <dbReference type="ARBA" id="ARBA00053344"/>
    </source>
</evidence>
<sequence>MQYQFMFSKMSPYYVILYFYIFRNSFCEVIPTYVNDILKENNVTTNDGNKFIKGGNNSINFTLTKLFNIRLEGKYENLHPAVQDVVHSQMMAESEGLNRGQSQESYVDGQILNKIKKEFETVKDLLQNHNNCELTLEKYLEGLINSKPTTMSGRNDEDDYHPCEYSAVCRSLVGIDKLPICQSLERNRSFNFQKNTTKRDLPRNCKEIQENGHTVSGLYEIQPKTSKKSFMVLCDMETKGGGWTHIQKRVDGSVDFYRGWREYKHGFGKLEGEFWIGLENIYALTGFEVNELLIEIVDRDQVTAYAHYKAFGIGPEKEGYPLKVLRDFFGDAGDSLTDHLGSKFTTKDLDQDTNPSNCAVLFDGAWWYKSCHISNLNGKYLNVDLPAQYKFHGLHWKTFRSHEYCHARARMMVRPAQS</sequence>
<evidence type="ECO:0000256" key="1">
    <source>
        <dbReference type="ARBA" id="ARBA00023157"/>
    </source>
</evidence>